<keyword evidence="3 10" id="KW-0378">Hydrolase</keyword>
<feature type="domain" description="UvrD-like helicase C-terminal" evidence="13">
    <location>
        <begin position="291"/>
        <end position="578"/>
    </location>
</feature>
<dbReference type="GO" id="GO:0033202">
    <property type="term" value="C:DNA helicase complex"/>
    <property type="evidence" value="ECO:0007669"/>
    <property type="project" value="TreeGrafter"/>
</dbReference>
<evidence type="ECO:0000256" key="8">
    <source>
        <dbReference type="ARBA" id="ARBA00034617"/>
    </source>
</evidence>
<dbReference type="NCBIfam" id="TIGR01073">
    <property type="entry name" value="pcrA"/>
    <property type="match status" value="1"/>
</dbReference>
<keyword evidence="4 10" id="KW-0347">Helicase</keyword>
<evidence type="ECO:0000313" key="15">
    <source>
        <dbReference type="Proteomes" id="UP000004470"/>
    </source>
</evidence>
<comment type="catalytic activity">
    <reaction evidence="8">
        <text>Couples ATP hydrolysis with the unwinding of duplex DNA by translocating in the 3'-5' direction.</text>
        <dbReference type="EC" id="5.6.2.4"/>
    </reaction>
</comment>
<dbReference type="PANTHER" id="PTHR11070">
    <property type="entry name" value="UVRD / RECB / PCRA DNA HELICASE FAMILY MEMBER"/>
    <property type="match status" value="1"/>
</dbReference>
<evidence type="ECO:0000256" key="4">
    <source>
        <dbReference type="ARBA" id="ARBA00022806"/>
    </source>
</evidence>
<dbReference type="Proteomes" id="UP000004470">
    <property type="component" value="Unassembled WGS sequence"/>
</dbReference>
<evidence type="ECO:0000256" key="2">
    <source>
        <dbReference type="ARBA" id="ARBA00022741"/>
    </source>
</evidence>
<dbReference type="InterPro" id="IPR014016">
    <property type="entry name" value="UvrD-like_ATP-bd"/>
</dbReference>
<dbReference type="GO" id="GO:0000725">
    <property type="term" value="P:recombinational repair"/>
    <property type="evidence" value="ECO:0007669"/>
    <property type="project" value="TreeGrafter"/>
</dbReference>
<accession>E0NF99</accession>
<evidence type="ECO:0000259" key="13">
    <source>
        <dbReference type="PROSITE" id="PS51217"/>
    </source>
</evidence>
<comment type="caution">
    <text evidence="14">The sequence shown here is derived from an EMBL/GenBank/DDBJ whole genome shotgun (WGS) entry which is preliminary data.</text>
</comment>
<dbReference type="InterPro" id="IPR005751">
    <property type="entry name" value="ATP-dep_DNA_helicase_PcrA"/>
</dbReference>
<keyword evidence="7" id="KW-0413">Isomerase</keyword>
<evidence type="ECO:0000256" key="3">
    <source>
        <dbReference type="ARBA" id="ARBA00022801"/>
    </source>
</evidence>
<evidence type="ECO:0000256" key="10">
    <source>
        <dbReference type="PROSITE-ProRule" id="PRU00560"/>
    </source>
</evidence>
<dbReference type="CDD" id="cd18807">
    <property type="entry name" value="SF1_C_UvrD"/>
    <property type="match status" value="1"/>
</dbReference>
<dbReference type="InterPro" id="IPR014017">
    <property type="entry name" value="DNA_helicase_UvrD-like_C"/>
</dbReference>
<keyword evidence="6 11" id="KW-0238">DNA-binding</keyword>
<evidence type="ECO:0000256" key="5">
    <source>
        <dbReference type="ARBA" id="ARBA00022840"/>
    </source>
</evidence>
<evidence type="ECO:0000256" key="6">
    <source>
        <dbReference type="ARBA" id="ARBA00023125"/>
    </source>
</evidence>
<dbReference type="InterPro" id="IPR000212">
    <property type="entry name" value="DNA_helicase_UvrD/REP"/>
</dbReference>
<evidence type="ECO:0000256" key="1">
    <source>
        <dbReference type="ARBA" id="ARBA00009922"/>
    </source>
</evidence>
<dbReference type="Gene3D" id="1.10.10.160">
    <property type="match status" value="1"/>
</dbReference>
<dbReference type="GO" id="GO:0005829">
    <property type="term" value="C:cytosol"/>
    <property type="evidence" value="ECO:0007669"/>
    <property type="project" value="TreeGrafter"/>
</dbReference>
<comment type="catalytic activity">
    <reaction evidence="9 11">
        <text>ATP + H2O = ADP + phosphate + H(+)</text>
        <dbReference type="Rhea" id="RHEA:13065"/>
        <dbReference type="ChEBI" id="CHEBI:15377"/>
        <dbReference type="ChEBI" id="CHEBI:15378"/>
        <dbReference type="ChEBI" id="CHEBI:30616"/>
        <dbReference type="ChEBI" id="CHEBI:43474"/>
        <dbReference type="ChEBI" id="CHEBI:456216"/>
        <dbReference type="EC" id="5.6.2.4"/>
    </reaction>
</comment>
<reference evidence="14" key="1">
    <citation type="submission" date="2010-07" db="EMBL/GenBank/DDBJ databases">
        <authorList>
            <person name="Muzny D."/>
            <person name="Qin X."/>
            <person name="Deng J."/>
            <person name="Jiang H."/>
            <person name="Liu Y."/>
            <person name="Qu J."/>
            <person name="Song X.-Z."/>
            <person name="Zhang L."/>
            <person name="Thornton R."/>
            <person name="Coyle M."/>
            <person name="Francisco L."/>
            <person name="Jackson L."/>
            <person name="Javaid M."/>
            <person name="Korchina V."/>
            <person name="Kovar C."/>
            <person name="Mata R."/>
            <person name="Mathew T."/>
            <person name="Ngo R."/>
            <person name="Nguyen L."/>
            <person name="Nguyen N."/>
            <person name="Okwuonu G."/>
            <person name="Ongeri F."/>
            <person name="Pham C."/>
            <person name="Simmons D."/>
            <person name="Wilczek-Boney K."/>
            <person name="Hale W."/>
            <person name="Jakkamsetti A."/>
            <person name="Pham P."/>
            <person name="Ruth R."/>
            <person name="San Lucas F."/>
            <person name="Warren J."/>
            <person name="Zhang J."/>
            <person name="Zhao Z."/>
            <person name="Zhou C."/>
            <person name="Zhu D."/>
            <person name="Lee S."/>
            <person name="Bess C."/>
            <person name="Blankenburg K."/>
            <person name="Forbes L."/>
            <person name="Fu Q."/>
            <person name="Gubbala S."/>
            <person name="Hirani K."/>
            <person name="Jayaseelan J.C."/>
            <person name="Lara F."/>
            <person name="Munidasa M."/>
            <person name="Palculict T."/>
            <person name="Patil S."/>
            <person name="Pu L.-L."/>
            <person name="Saada N."/>
            <person name="Tang L."/>
            <person name="Weissenberger G."/>
            <person name="Zhu Y."/>
            <person name="Hemphill L."/>
            <person name="Shang Y."/>
            <person name="Youmans B."/>
            <person name="Ayvaz T."/>
            <person name="Ross M."/>
            <person name="Santibanez J."/>
            <person name="Aqrawi P."/>
            <person name="Gross S."/>
            <person name="Joshi V."/>
            <person name="Fowler G."/>
            <person name="Nazareth L."/>
            <person name="Reid J."/>
            <person name="Worley K."/>
            <person name="Petrosino J."/>
            <person name="Highlander S."/>
            <person name="Gibbs R."/>
        </authorList>
    </citation>
    <scope>NUCLEOTIDE SEQUENCE [LARGE SCALE GENOMIC DNA]</scope>
    <source>
        <strain evidence="14">DSM 20284</strain>
    </source>
</reference>
<dbReference type="GO" id="GO:0043138">
    <property type="term" value="F:3'-5' DNA helicase activity"/>
    <property type="evidence" value="ECO:0007669"/>
    <property type="project" value="UniProtKB-EC"/>
</dbReference>
<evidence type="ECO:0000256" key="11">
    <source>
        <dbReference type="RuleBase" id="RU364053"/>
    </source>
</evidence>
<organism evidence="14 15">
    <name type="scientific">Pediococcus acidilactici DSM 20284</name>
    <dbReference type="NCBI Taxonomy" id="862514"/>
    <lineage>
        <taxon>Bacteria</taxon>
        <taxon>Bacillati</taxon>
        <taxon>Bacillota</taxon>
        <taxon>Bacilli</taxon>
        <taxon>Lactobacillales</taxon>
        <taxon>Lactobacillaceae</taxon>
        <taxon>Pediococcus</taxon>
        <taxon>Pediococcus acidilactici group</taxon>
    </lineage>
</organism>
<dbReference type="Gene3D" id="1.10.486.10">
    <property type="entry name" value="PCRA, domain 4"/>
    <property type="match status" value="1"/>
</dbReference>
<keyword evidence="15" id="KW-1185">Reference proteome</keyword>
<keyword evidence="5 10" id="KW-0067">ATP-binding</keyword>
<protein>
    <recommendedName>
        <fullName evidence="11">ATP-dependent DNA helicase</fullName>
        <ecNumber evidence="11">5.6.2.4</ecNumber>
    </recommendedName>
</protein>
<dbReference type="Gene3D" id="3.40.50.300">
    <property type="entry name" value="P-loop containing nucleotide triphosphate hydrolases"/>
    <property type="match status" value="2"/>
</dbReference>
<name>E0NF99_PEDAC</name>
<dbReference type="eggNOG" id="COG0210">
    <property type="taxonomic scope" value="Bacteria"/>
</dbReference>
<gene>
    <name evidence="14" type="primary">pcrA</name>
    <name evidence="14" type="ORF">HMPREF0623_0829</name>
</gene>
<evidence type="ECO:0000313" key="14">
    <source>
        <dbReference type="EMBL" id="EFL95793.1"/>
    </source>
</evidence>
<dbReference type="PROSITE" id="PS51198">
    <property type="entry name" value="UVRD_HELICASE_ATP_BIND"/>
    <property type="match status" value="1"/>
</dbReference>
<dbReference type="CDD" id="cd17932">
    <property type="entry name" value="DEXQc_UvrD"/>
    <property type="match status" value="1"/>
</dbReference>
<dbReference type="HOGENOM" id="CLU_004585_5_2_9"/>
<dbReference type="GO" id="GO:0005524">
    <property type="term" value="F:ATP binding"/>
    <property type="evidence" value="ECO:0007669"/>
    <property type="project" value="UniProtKB-UniRule"/>
</dbReference>
<dbReference type="PANTHER" id="PTHR11070:SF2">
    <property type="entry name" value="ATP-DEPENDENT DNA HELICASE SRS2"/>
    <property type="match status" value="1"/>
</dbReference>
<evidence type="ECO:0000256" key="9">
    <source>
        <dbReference type="ARBA" id="ARBA00048988"/>
    </source>
</evidence>
<dbReference type="GO" id="GO:0009314">
    <property type="term" value="P:response to radiation"/>
    <property type="evidence" value="ECO:0007669"/>
    <property type="project" value="UniProtKB-ARBA"/>
</dbReference>
<proteinExistence type="inferred from homology"/>
<dbReference type="EC" id="5.6.2.4" evidence="11"/>
<dbReference type="Pfam" id="PF00580">
    <property type="entry name" value="UvrD-helicase"/>
    <property type="match status" value="1"/>
</dbReference>
<dbReference type="PROSITE" id="PS51217">
    <property type="entry name" value="UVRD_HELICASE_CTER"/>
    <property type="match status" value="1"/>
</dbReference>
<dbReference type="EMBL" id="AEEG01000003">
    <property type="protein sequence ID" value="EFL95793.1"/>
    <property type="molecule type" value="Genomic_DNA"/>
</dbReference>
<evidence type="ECO:0000259" key="12">
    <source>
        <dbReference type="PROSITE" id="PS51198"/>
    </source>
</evidence>
<dbReference type="InterPro" id="IPR027417">
    <property type="entry name" value="P-loop_NTPase"/>
</dbReference>
<dbReference type="GO" id="GO:0006260">
    <property type="term" value="P:DNA replication"/>
    <property type="evidence" value="ECO:0007669"/>
    <property type="project" value="InterPro"/>
</dbReference>
<dbReference type="InterPro" id="IPR013986">
    <property type="entry name" value="DExx_box_DNA_helicase_dom_sf"/>
</dbReference>
<dbReference type="FunFam" id="1.10.486.10:FF:000003">
    <property type="entry name" value="ATP-dependent DNA helicase"/>
    <property type="match status" value="1"/>
</dbReference>
<dbReference type="FunFam" id="1.10.10.160:FF:000001">
    <property type="entry name" value="ATP-dependent DNA helicase"/>
    <property type="match status" value="1"/>
</dbReference>
<feature type="binding site" evidence="10">
    <location>
        <begin position="32"/>
        <end position="39"/>
    </location>
    <ligand>
        <name>ATP</name>
        <dbReference type="ChEBI" id="CHEBI:30616"/>
    </ligand>
</feature>
<keyword evidence="2 10" id="KW-0547">Nucleotide-binding</keyword>
<dbReference type="Pfam" id="PF21196">
    <property type="entry name" value="PcrA_UvrD_tudor"/>
    <property type="match status" value="1"/>
</dbReference>
<dbReference type="SUPFAM" id="SSF52540">
    <property type="entry name" value="P-loop containing nucleoside triphosphate hydrolases"/>
    <property type="match status" value="1"/>
</dbReference>
<dbReference type="Pfam" id="PF13361">
    <property type="entry name" value="UvrD_C"/>
    <property type="match status" value="1"/>
</dbReference>
<dbReference type="AlphaFoldDB" id="E0NF99"/>
<comment type="similarity">
    <text evidence="1 11">Belongs to the helicase family. UvrD subfamily.</text>
</comment>
<dbReference type="GO" id="GO:0003677">
    <property type="term" value="F:DNA binding"/>
    <property type="evidence" value="ECO:0007669"/>
    <property type="project" value="UniProtKB-KW"/>
</dbReference>
<feature type="domain" description="UvrD-like helicase ATP-binding" evidence="12">
    <location>
        <begin position="11"/>
        <end position="290"/>
    </location>
</feature>
<dbReference type="GO" id="GO:0016887">
    <property type="term" value="F:ATP hydrolysis activity"/>
    <property type="evidence" value="ECO:0007669"/>
    <property type="project" value="RHEA"/>
</dbReference>
<evidence type="ECO:0000256" key="7">
    <source>
        <dbReference type="ARBA" id="ARBA00023235"/>
    </source>
</evidence>
<sequence length="760" mass="86075">MNELPENDLLKGLNDMQQQAVQTTEGPLLIMAGAGSGKTRVLTHRVAYLIEEKDVNPWNILAITFTNKAAREMRERVANLLGEVASEIWVSTFHALCVRILRRDIEQIGYNRAFSIADPSEQRTLIKHVLADLNYDPKVYDPRSVLGKISNAKNDLMTPADYQENASNPHDEAVGKIYDEYQRRLKANQALDFDDLIMQTIRLFEQSPETLQFYQNKFHYIHVDEYQDTNQAQYQLVTMLAKGFRNLCVVGDSDQSIYGWRGADMQNILNFESDYPDAHTVMLEQNYRSTQNILNAANDVIANNVERKPKQLWTDNAEGAKISYYRGQTGNDEVHFIVQQIRKQIEENNFDYGDFAILYRTNAQSRLIEDTFVKANIPYTMVGGHKFYDRKEIRDVLSYLTLIANEEDSMSFERVINEPKRGIGATSMAKLQAFADENSWSLLQAARNVQIANGIARRTRNAIEDFAKTIDALRKSAEFLSITELTETLLDKTGYRAALEQTRTMEAEARLENINEFLTVTKQFDEQNDAEGTEVADENGDNVRLVDFLADLALVSDQDDVEEEPSAVTLMTLHAAKGLEFPVVFLVGMEEGVFPLSRAATDPDELEEERRLAYVGITRAQKKLYLTNAYSRMLYGRTQNNPASRFIGEISAEYLQDENEQVQGFSSSSRNKYPFDRERNARATASVYGTQRAKVSTNQGTGAEKVSWAAGDKVQHKAWGVGTVVKVSETGEDVELDIAFKDQGIKRLLAAFAPIKRVTD</sequence>